<evidence type="ECO:0000313" key="1">
    <source>
        <dbReference type="EMBL" id="KAL3518915.1"/>
    </source>
</evidence>
<keyword evidence="2" id="KW-1185">Reference proteome</keyword>
<dbReference type="Proteomes" id="UP001630127">
    <property type="component" value="Unassembled WGS sequence"/>
</dbReference>
<dbReference type="EMBL" id="JBJUIK010000009">
    <property type="protein sequence ID" value="KAL3518915.1"/>
    <property type="molecule type" value="Genomic_DNA"/>
</dbReference>
<proteinExistence type="predicted"/>
<gene>
    <name evidence="1" type="ORF">ACH5RR_021504</name>
</gene>
<organism evidence="1 2">
    <name type="scientific">Cinchona calisaya</name>
    <dbReference type="NCBI Taxonomy" id="153742"/>
    <lineage>
        <taxon>Eukaryota</taxon>
        <taxon>Viridiplantae</taxon>
        <taxon>Streptophyta</taxon>
        <taxon>Embryophyta</taxon>
        <taxon>Tracheophyta</taxon>
        <taxon>Spermatophyta</taxon>
        <taxon>Magnoliopsida</taxon>
        <taxon>eudicotyledons</taxon>
        <taxon>Gunneridae</taxon>
        <taxon>Pentapetalae</taxon>
        <taxon>asterids</taxon>
        <taxon>lamiids</taxon>
        <taxon>Gentianales</taxon>
        <taxon>Rubiaceae</taxon>
        <taxon>Cinchonoideae</taxon>
        <taxon>Cinchoneae</taxon>
        <taxon>Cinchona</taxon>
    </lineage>
</organism>
<name>A0ABD2ZHH8_9GENT</name>
<comment type="caution">
    <text evidence="1">The sequence shown here is derived from an EMBL/GenBank/DDBJ whole genome shotgun (WGS) entry which is preliminary data.</text>
</comment>
<accession>A0ABD2ZHH8</accession>
<protein>
    <submittedName>
        <fullName evidence="1">Uncharacterized protein</fullName>
    </submittedName>
</protein>
<evidence type="ECO:0000313" key="2">
    <source>
        <dbReference type="Proteomes" id="UP001630127"/>
    </source>
</evidence>
<reference evidence="1 2" key="1">
    <citation type="submission" date="2024-11" db="EMBL/GenBank/DDBJ databases">
        <title>A near-complete genome assembly of Cinchona calisaya.</title>
        <authorList>
            <person name="Lian D.C."/>
            <person name="Zhao X.W."/>
            <person name="Wei L."/>
        </authorList>
    </citation>
    <scope>NUCLEOTIDE SEQUENCE [LARGE SCALE GENOMIC DNA]</scope>
    <source>
        <tissue evidence="1">Nenye</tissue>
    </source>
</reference>
<sequence>MLHRCKKRQIDEDDISDILSDLASVNRLLRTHDQFSSMYREFLCFLNSLPTRTYDESKTLPTRTYDESKVPSGLDSIQRTRSKNHTYPITRTIRTRQALRAFNNGRFLISLK</sequence>
<dbReference type="AlphaFoldDB" id="A0ABD2ZHH8"/>